<reference evidence="5 6" key="1">
    <citation type="submission" date="2020-02" db="EMBL/GenBank/DDBJ databases">
        <title>Sequencing the genomes of 1000 actinobacteria strains.</title>
        <authorList>
            <person name="Klenk H.-P."/>
        </authorList>
    </citation>
    <scope>NUCLEOTIDE SEQUENCE [LARGE SCALE GENOMIC DNA]</scope>
    <source>
        <strain evidence="5 6">DSM 19609</strain>
    </source>
</reference>
<name>A0ABX0SD17_9ACTN</name>
<evidence type="ECO:0000256" key="4">
    <source>
        <dbReference type="PIRNR" id="PIRNR006078"/>
    </source>
</evidence>
<dbReference type="GO" id="GO:0008887">
    <property type="term" value="F:glycerate kinase activity"/>
    <property type="evidence" value="ECO:0007669"/>
    <property type="project" value="UniProtKB-EC"/>
</dbReference>
<sequence>MAPDSFKGSASAVEAAKAMADGWLAVRGADLVEQYPMADGGEGTLEALAAAHPEAQWRRLGVTGPDGREVTARWLWLPDGTAAVELAESSGITYMGRLDPLYSTSRGLGEVLRAVAEEQPTQILVGIGGSASTDGGWGALAALGLRAFDAQGRMLGPGGASLAGAVRVDTTELVPLPPVTLLADVDNPLLGERGAATVFGPQKGAGPEDVAVLDNCLSCWSRVLGGDPDMPGAGAAGGVGYGLMTVYGATRAPGADVIAQVSGLSAAIAGTNVVITGEGRFDASSLHGKVVGHVLDMVRRSADPAQLIVIAGQIDSPVERGYALTAVAGSVESAIADPLHWIRRAAADAARDYTSTAAVR</sequence>
<gene>
    <name evidence="5" type="ORF">FB473_000943</name>
</gene>
<dbReference type="Proteomes" id="UP000749311">
    <property type="component" value="Unassembled WGS sequence"/>
</dbReference>
<evidence type="ECO:0000313" key="6">
    <source>
        <dbReference type="Proteomes" id="UP000749311"/>
    </source>
</evidence>
<protein>
    <submittedName>
        <fullName evidence="5">Glycerate kinase</fullName>
        <ecNumber evidence="5">2.7.1.31</ecNumber>
    </submittedName>
</protein>
<evidence type="ECO:0000313" key="5">
    <source>
        <dbReference type="EMBL" id="NIH56298.1"/>
    </source>
</evidence>
<dbReference type="SUPFAM" id="SSF110738">
    <property type="entry name" value="Glycerate kinase I"/>
    <property type="match status" value="1"/>
</dbReference>
<dbReference type="InterPro" id="IPR036129">
    <property type="entry name" value="Glycerate_kinase_sf"/>
</dbReference>
<dbReference type="PANTHER" id="PTHR21599:SF0">
    <property type="entry name" value="GLYCERATE KINASE"/>
    <property type="match status" value="1"/>
</dbReference>
<keyword evidence="6" id="KW-1185">Reference proteome</keyword>
<comment type="caution">
    <text evidence="5">The sequence shown here is derived from an EMBL/GenBank/DDBJ whole genome shotgun (WGS) entry which is preliminary data.</text>
</comment>
<keyword evidence="3 4" id="KW-0418">Kinase</keyword>
<dbReference type="RefSeq" id="WP_341770028.1">
    <property type="nucleotide sequence ID" value="NZ_BAAAOO010000002.1"/>
</dbReference>
<dbReference type="EC" id="2.7.1.31" evidence="5"/>
<dbReference type="NCBIfam" id="TIGR00045">
    <property type="entry name" value="glycerate kinase"/>
    <property type="match status" value="1"/>
</dbReference>
<keyword evidence="2 4" id="KW-0808">Transferase</keyword>
<comment type="similarity">
    <text evidence="1 4">Belongs to the glycerate kinase type-1 family.</text>
</comment>
<evidence type="ECO:0000256" key="3">
    <source>
        <dbReference type="ARBA" id="ARBA00022777"/>
    </source>
</evidence>
<dbReference type="EMBL" id="JAAMOZ010000001">
    <property type="protein sequence ID" value="NIH56298.1"/>
    <property type="molecule type" value="Genomic_DNA"/>
</dbReference>
<dbReference type="Gene3D" id="3.90.1510.10">
    <property type="entry name" value="Glycerate kinase, domain 2"/>
    <property type="match status" value="1"/>
</dbReference>
<dbReference type="InterPro" id="IPR018193">
    <property type="entry name" value="Glyc_kinase_flavodox-like_fold"/>
</dbReference>
<dbReference type="Gene3D" id="3.40.50.10350">
    <property type="entry name" value="Glycerate kinase, domain 1"/>
    <property type="match status" value="1"/>
</dbReference>
<dbReference type="PANTHER" id="PTHR21599">
    <property type="entry name" value="GLYCERATE KINASE"/>
    <property type="match status" value="1"/>
</dbReference>
<proteinExistence type="inferred from homology"/>
<accession>A0ABX0SD17</accession>
<organism evidence="5 6">
    <name type="scientific">Brooklawnia cerclae</name>
    <dbReference type="NCBI Taxonomy" id="349934"/>
    <lineage>
        <taxon>Bacteria</taxon>
        <taxon>Bacillati</taxon>
        <taxon>Actinomycetota</taxon>
        <taxon>Actinomycetes</taxon>
        <taxon>Propionibacteriales</taxon>
        <taxon>Propionibacteriaceae</taxon>
        <taxon>Brooklawnia</taxon>
    </lineage>
</organism>
<dbReference type="PIRSF" id="PIRSF006078">
    <property type="entry name" value="GlxK"/>
    <property type="match status" value="1"/>
</dbReference>
<dbReference type="InterPro" id="IPR004381">
    <property type="entry name" value="Glycerate_kinase"/>
</dbReference>
<evidence type="ECO:0000256" key="2">
    <source>
        <dbReference type="ARBA" id="ARBA00022679"/>
    </source>
</evidence>
<evidence type="ECO:0000256" key="1">
    <source>
        <dbReference type="ARBA" id="ARBA00006284"/>
    </source>
</evidence>
<dbReference type="InterPro" id="IPR018197">
    <property type="entry name" value="Glycerate_kinase_RE-like"/>
</dbReference>
<dbReference type="Pfam" id="PF02595">
    <property type="entry name" value="Gly_kinase"/>
    <property type="match status" value="1"/>
</dbReference>